<dbReference type="Proteomes" id="UP000245764">
    <property type="component" value="Chromosome 9"/>
</dbReference>
<dbReference type="AlphaFoldDB" id="A0A2H1GXG5"/>
<evidence type="ECO:0000313" key="4">
    <source>
        <dbReference type="Proteomes" id="UP000245764"/>
    </source>
</evidence>
<evidence type="ECO:0000313" key="3">
    <source>
        <dbReference type="EMBL" id="SMR58238.1"/>
    </source>
</evidence>
<keyword evidence="1" id="KW-0175">Coiled coil</keyword>
<feature type="region of interest" description="Disordered" evidence="2">
    <location>
        <begin position="1"/>
        <end position="21"/>
    </location>
</feature>
<sequence>MSAPSYQGLEKSHPVNPIPSKQPIMLESKLAALKANIDTAQALHVRTKQELKDAERLYQEANSNSAEGRTRATTSWKHNLSLLAAHILIGLCFW</sequence>
<reference evidence="4" key="1">
    <citation type="submission" date="2017-05" db="EMBL/GenBank/DDBJ databases">
        <authorList>
            <person name="Song R."/>
            <person name="Chenine A.L."/>
            <person name="Ruprecht R.M."/>
        </authorList>
    </citation>
    <scope>NUCLEOTIDE SEQUENCE [LARGE SCALE GENOMIC DNA]</scope>
</reference>
<organism evidence="3 4">
    <name type="scientific">Zymoseptoria tritici ST99CH_1E4</name>
    <dbReference type="NCBI Taxonomy" id="1276532"/>
    <lineage>
        <taxon>Eukaryota</taxon>
        <taxon>Fungi</taxon>
        <taxon>Dikarya</taxon>
        <taxon>Ascomycota</taxon>
        <taxon>Pezizomycotina</taxon>
        <taxon>Dothideomycetes</taxon>
        <taxon>Dothideomycetidae</taxon>
        <taxon>Mycosphaerellales</taxon>
        <taxon>Mycosphaerellaceae</taxon>
        <taxon>Zymoseptoria</taxon>
    </lineage>
</organism>
<dbReference type="EMBL" id="LT854261">
    <property type="protein sequence ID" value="SMR58238.1"/>
    <property type="molecule type" value="Genomic_DNA"/>
</dbReference>
<protein>
    <submittedName>
        <fullName evidence="3">Uncharacterized protein</fullName>
    </submittedName>
</protein>
<evidence type="ECO:0000256" key="1">
    <source>
        <dbReference type="SAM" id="Coils"/>
    </source>
</evidence>
<evidence type="ECO:0000256" key="2">
    <source>
        <dbReference type="SAM" id="MobiDB-lite"/>
    </source>
</evidence>
<gene>
    <name evidence="3" type="ORF">ZT1E4_G8973</name>
</gene>
<feature type="coiled-coil region" evidence="1">
    <location>
        <begin position="30"/>
        <end position="64"/>
    </location>
</feature>
<accession>A0A2H1GXG5</accession>
<name>A0A2H1GXG5_ZYMTR</name>
<proteinExistence type="predicted"/>